<accession>A0A3L9MCL5</accession>
<reference evidence="2 3" key="1">
    <citation type="submission" date="2018-10" db="EMBL/GenBank/DDBJ databases">
        <authorList>
            <person name="Chen X."/>
        </authorList>
    </citation>
    <scope>NUCLEOTIDE SEQUENCE [LARGE SCALE GENOMIC DNA]</scope>
    <source>
        <strain evidence="2 3">YIM 102668</strain>
    </source>
</reference>
<dbReference type="EMBL" id="RDOJ01000009">
    <property type="protein sequence ID" value="RLZ09706.1"/>
    <property type="molecule type" value="Genomic_DNA"/>
</dbReference>
<organism evidence="2 3">
    <name type="scientific">Faecalibacter macacae</name>
    <dbReference type="NCBI Taxonomy" id="1859289"/>
    <lineage>
        <taxon>Bacteria</taxon>
        <taxon>Pseudomonadati</taxon>
        <taxon>Bacteroidota</taxon>
        <taxon>Flavobacteriia</taxon>
        <taxon>Flavobacteriales</taxon>
        <taxon>Weeksellaceae</taxon>
        <taxon>Faecalibacter</taxon>
    </lineage>
</organism>
<dbReference type="PROSITE" id="PS50206">
    <property type="entry name" value="RHODANESE_3"/>
    <property type="match status" value="1"/>
</dbReference>
<dbReference type="CDD" id="cd00158">
    <property type="entry name" value="RHOD"/>
    <property type="match status" value="1"/>
</dbReference>
<sequence>MIQNIILIDVRTPEEFQNGHFPNSINIPLHELENRLNEIDRSKIIVTLCRSGARSEQAKSILIKHGYNSSNGGAWSVFNENK</sequence>
<keyword evidence="3" id="KW-1185">Reference proteome</keyword>
<evidence type="ECO:0000259" key="1">
    <source>
        <dbReference type="PROSITE" id="PS50206"/>
    </source>
</evidence>
<proteinExistence type="predicted"/>
<dbReference type="Proteomes" id="UP000275348">
    <property type="component" value="Unassembled WGS sequence"/>
</dbReference>
<protein>
    <submittedName>
        <fullName evidence="2">Rhodanese-like domain-containing protein</fullName>
    </submittedName>
</protein>
<dbReference type="Gene3D" id="3.40.250.10">
    <property type="entry name" value="Rhodanese-like domain"/>
    <property type="match status" value="1"/>
</dbReference>
<dbReference type="PANTHER" id="PTHR43031:SF1">
    <property type="entry name" value="PYRIDINE NUCLEOTIDE-DISULPHIDE OXIDOREDUCTASE"/>
    <property type="match status" value="1"/>
</dbReference>
<comment type="caution">
    <text evidence="2">The sequence shown here is derived from an EMBL/GenBank/DDBJ whole genome shotgun (WGS) entry which is preliminary data.</text>
</comment>
<feature type="domain" description="Rhodanese" evidence="1">
    <location>
        <begin position="1"/>
        <end position="67"/>
    </location>
</feature>
<gene>
    <name evidence="2" type="ORF">EAH69_07925</name>
</gene>
<dbReference type="InterPro" id="IPR036873">
    <property type="entry name" value="Rhodanese-like_dom_sf"/>
</dbReference>
<dbReference type="InterPro" id="IPR050229">
    <property type="entry name" value="GlpE_sulfurtransferase"/>
</dbReference>
<dbReference type="RefSeq" id="WP_121934659.1">
    <property type="nucleotide sequence ID" value="NZ_RDOJ01000009.1"/>
</dbReference>
<evidence type="ECO:0000313" key="2">
    <source>
        <dbReference type="EMBL" id="RLZ09706.1"/>
    </source>
</evidence>
<dbReference type="OrthoDB" id="9800872at2"/>
<dbReference type="PANTHER" id="PTHR43031">
    <property type="entry name" value="FAD-DEPENDENT OXIDOREDUCTASE"/>
    <property type="match status" value="1"/>
</dbReference>
<dbReference type="InterPro" id="IPR001763">
    <property type="entry name" value="Rhodanese-like_dom"/>
</dbReference>
<dbReference type="SUPFAM" id="SSF52821">
    <property type="entry name" value="Rhodanese/Cell cycle control phosphatase"/>
    <property type="match status" value="1"/>
</dbReference>
<dbReference type="SMART" id="SM00450">
    <property type="entry name" value="RHOD"/>
    <property type="match status" value="1"/>
</dbReference>
<dbReference type="AlphaFoldDB" id="A0A3L9MCL5"/>
<evidence type="ECO:0000313" key="3">
    <source>
        <dbReference type="Proteomes" id="UP000275348"/>
    </source>
</evidence>
<name>A0A3L9MCL5_9FLAO</name>
<dbReference type="Pfam" id="PF00581">
    <property type="entry name" value="Rhodanese"/>
    <property type="match status" value="1"/>
</dbReference>